<dbReference type="RefSeq" id="WP_190350795.1">
    <property type="nucleotide sequence ID" value="NZ_JACJPY010000025.1"/>
</dbReference>
<reference evidence="1" key="1">
    <citation type="journal article" date="2015" name="ISME J.">
        <title>Draft Genome Sequence of Streptomyces incarnatus NRRL8089, which Produces the Nucleoside Antibiotic Sinefungin.</title>
        <authorList>
            <person name="Oshima K."/>
            <person name="Hattori M."/>
            <person name="Shimizu H."/>
            <person name="Fukuda K."/>
            <person name="Nemoto M."/>
            <person name="Inagaki K."/>
            <person name="Tamura T."/>
        </authorList>
    </citation>
    <scope>NUCLEOTIDE SEQUENCE</scope>
    <source>
        <strain evidence="1">FACHB-1277</strain>
    </source>
</reference>
<evidence type="ECO:0000313" key="2">
    <source>
        <dbReference type="Proteomes" id="UP000631421"/>
    </source>
</evidence>
<dbReference type="InterPro" id="IPR021398">
    <property type="entry name" value="DUF3037"/>
</dbReference>
<keyword evidence="2" id="KW-1185">Reference proteome</keyword>
<organism evidence="1 2">
    <name type="scientific">Pseudanabaena cinerea FACHB-1277</name>
    <dbReference type="NCBI Taxonomy" id="2949581"/>
    <lineage>
        <taxon>Bacteria</taxon>
        <taxon>Bacillati</taxon>
        <taxon>Cyanobacteriota</taxon>
        <taxon>Cyanophyceae</taxon>
        <taxon>Pseudanabaenales</taxon>
        <taxon>Pseudanabaenaceae</taxon>
        <taxon>Pseudanabaena</taxon>
        <taxon>Pseudanabaena cinerea</taxon>
    </lineage>
</organism>
<dbReference type="Pfam" id="PF11236">
    <property type="entry name" value="DUF3037"/>
    <property type="match status" value="1"/>
</dbReference>
<sequence length="276" mass="31328">MASQYSVIQYVPNPIADERINIGVLAFNDQVVRVHFLQNWKRVKQFGNEDVSFLREFADRMEESAARGSFFLEDVSKDIPKHQQIIKVARGWMNSIQFTEPCGSLLDVDSLLEDAAETYLIEIENIEDNLPKKIFPRDRKVASKIANKTVKQVLKELKGEQAQEYFKTSLAGKHEGHKLDAVVANGKPYLAVHGLSFEVHSPKSVLDALSWAIVDVKNSYQGLPFGVLLLPPKRELRELTKAYETAIEKYEDLGAIVLKENDLEDWTNQTLAQLNL</sequence>
<proteinExistence type="predicted"/>
<protein>
    <submittedName>
        <fullName evidence="1">DUF3037 domain-containing protein</fullName>
    </submittedName>
</protein>
<comment type="caution">
    <text evidence="1">The sequence shown here is derived from an EMBL/GenBank/DDBJ whole genome shotgun (WGS) entry which is preliminary data.</text>
</comment>
<gene>
    <name evidence="1" type="ORF">H6F44_09905</name>
</gene>
<dbReference type="Proteomes" id="UP000631421">
    <property type="component" value="Unassembled WGS sequence"/>
</dbReference>
<dbReference type="AlphaFoldDB" id="A0A926UUR7"/>
<reference evidence="1" key="2">
    <citation type="submission" date="2020-08" db="EMBL/GenBank/DDBJ databases">
        <authorList>
            <person name="Chen M."/>
            <person name="Teng W."/>
            <person name="Zhao L."/>
            <person name="Hu C."/>
            <person name="Zhou Y."/>
            <person name="Han B."/>
            <person name="Song L."/>
            <person name="Shu W."/>
        </authorList>
    </citation>
    <scope>NUCLEOTIDE SEQUENCE</scope>
    <source>
        <strain evidence="1">FACHB-1277</strain>
    </source>
</reference>
<evidence type="ECO:0000313" key="1">
    <source>
        <dbReference type="EMBL" id="MBD2150430.1"/>
    </source>
</evidence>
<dbReference type="EMBL" id="JACJPY010000025">
    <property type="protein sequence ID" value="MBD2150430.1"/>
    <property type="molecule type" value="Genomic_DNA"/>
</dbReference>
<accession>A0A926UUR7</accession>
<name>A0A926UUR7_9CYAN</name>